<accession>A0A6I4W5H2</accession>
<sequence length="129" mass="12856">MLTGIEREGAMRRVLSGSGVLLAALGLTAGCGGNSAAVCSDAKAAYAAYITQVRTVPAGQPAQWKAPTDQLAAKLGALAGKADDGKLRTALNAEAGRLRAASTTVASGDMAQLNTALAQTPRGLGKACD</sequence>
<name>A0A6I4W5H2_9ACTN</name>
<dbReference type="OrthoDB" id="3482642at2"/>
<keyword evidence="2" id="KW-1185">Reference proteome</keyword>
<dbReference type="AlphaFoldDB" id="A0A6I4W5H2"/>
<dbReference type="Proteomes" id="UP000431901">
    <property type="component" value="Unassembled WGS sequence"/>
</dbReference>
<proteinExistence type="predicted"/>
<dbReference type="EMBL" id="WUTW01000003">
    <property type="protein sequence ID" value="MXQ65969.1"/>
    <property type="molecule type" value="Genomic_DNA"/>
</dbReference>
<evidence type="ECO:0008006" key="3">
    <source>
        <dbReference type="Google" id="ProtNLM"/>
    </source>
</evidence>
<gene>
    <name evidence="1" type="ORF">GQ466_18275</name>
</gene>
<dbReference type="PROSITE" id="PS51257">
    <property type="entry name" value="PROKAR_LIPOPROTEIN"/>
    <property type="match status" value="1"/>
</dbReference>
<evidence type="ECO:0000313" key="1">
    <source>
        <dbReference type="EMBL" id="MXQ65969.1"/>
    </source>
</evidence>
<protein>
    <recommendedName>
        <fullName evidence="3">Lipoprotein</fullName>
    </recommendedName>
</protein>
<organism evidence="1 2">
    <name type="scientific">Actinomadura rayongensis</name>
    <dbReference type="NCBI Taxonomy" id="1429076"/>
    <lineage>
        <taxon>Bacteria</taxon>
        <taxon>Bacillati</taxon>
        <taxon>Actinomycetota</taxon>
        <taxon>Actinomycetes</taxon>
        <taxon>Streptosporangiales</taxon>
        <taxon>Thermomonosporaceae</taxon>
        <taxon>Actinomadura</taxon>
    </lineage>
</organism>
<comment type="caution">
    <text evidence="1">The sequence shown here is derived from an EMBL/GenBank/DDBJ whole genome shotgun (WGS) entry which is preliminary data.</text>
</comment>
<reference evidence="1 2" key="1">
    <citation type="submission" date="2019-12" db="EMBL/GenBank/DDBJ databases">
        <title>Nocardia macrotermitis sp. nov. and Nocardia aurantia sp. nov., isolated from the gut of the fungus growing-termite Macrotermes natalensis.</title>
        <authorList>
            <person name="Christine B."/>
            <person name="Rene B."/>
        </authorList>
    </citation>
    <scope>NUCLEOTIDE SEQUENCE [LARGE SCALE GENOMIC DNA]</scope>
    <source>
        <strain evidence="1 2">DSM 102126</strain>
    </source>
</reference>
<evidence type="ECO:0000313" key="2">
    <source>
        <dbReference type="Proteomes" id="UP000431901"/>
    </source>
</evidence>
<dbReference type="RefSeq" id="WP_161104171.1">
    <property type="nucleotide sequence ID" value="NZ_JBHLYI010000004.1"/>
</dbReference>